<dbReference type="InterPro" id="IPR017585">
    <property type="entry name" value="SAF_FlgA"/>
</dbReference>
<keyword evidence="9" id="KW-0966">Cell projection</keyword>
<feature type="chain" id="PRO_5008446288" description="Flagella basal body P-ring formation protein FlgA" evidence="7">
    <location>
        <begin position="19"/>
        <end position="215"/>
    </location>
</feature>
<dbReference type="SMART" id="SM00858">
    <property type="entry name" value="SAF"/>
    <property type="match status" value="1"/>
</dbReference>
<name>A0A1B2H981_BUCDN</name>
<evidence type="ECO:0000256" key="1">
    <source>
        <dbReference type="ARBA" id="ARBA00004418"/>
    </source>
</evidence>
<dbReference type="EMBL" id="CP013259">
    <property type="protein sequence ID" value="ANZ22801.1"/>
    <property type="molecule type" value="Genomic_DNA"/>
</dbReference>
<dbReference type="NCBIfam" id="TIGR03170">
    <property type="entry name" value="flgA_cterm"/>
    <property type="match status" value="1"/>
</dbReference>
<dbReference type="Gene3D" id="2.30.30.760">
    <property type="match status" value="1"/>
</dbReference>
<evidence type="ECO:0000256" key="2">
    <source>
        <dbReference type="ARBA" id="ARBA00010474"/>
    </source>
</evidence>
<dbReference type="Pfam" id="PF13144">
    <property type="entry name" value="ChapFlgA"/>
    <property type="match status" value="1"/>
</dbReference>
<proteinExistence type="inferred from homology"/>
<dbReference type="InterPro" id="IPR013974">
    <property type="entry name" value="SAF"/>
</dbReference>
<dbReference type="CDD" id="cd11614">
    <property type="entry name" value="SAF_CpaB_FlgA_like"/>
    <property type="match status" value="1"/>
</dbReference>
<gene>
    <name evidence="9" type="ORF">ATN01_01665</name>
</gene>
<dbReference type="Proteomes" id="UP000093070">
    <property type="component" value="Chromosome"/>
</dbReference>
<dbReference type="InterPro" id="IPR039246">
    <property type="entry name" value="Flagellar_FlgA"/>
</dbReference>
<protein>
    <recommendedName>
        <fullName evidence="3 7">Flagella basal body P-ring formation protein FlgA</fullName>
    </recommendedName>
</protein>
<evidence type="ECO:0000256" key="5">
    <source>
        <dbReference type="ARBA" id="ARBA00022764"/>
    </source>
</evidence>
<keyword evidence="7" id="KW-1005">Bacterial flagellum biogenesis</keyword>
<dbReference type="STRING" id="118101.ATN01_01665"/>
<accession>A0A1B2H981</accession>
<comment type="function">
    <text evidence="6 7">Involved in the assembly process of the P-ring formation. It may associate with FlgF on the rod constituting a structure essential for the P-ring assembly or may act as a modulator protein for the P-ring assembly.</text>
</comment>
<evidence type="ECO:0000256" key="7">
    <source>
        <dbReference type="RuleBase" id="RU362063"/>
    </source>
</evidence>
<reference evidence="9 10" key="1">
    <citation type="submission" date="2015-11" db="EMBL/GenBank/DDBJ databases">
        <title>The complete genome of Buchnera aphidicola from Diuraphis noxia biotype SAM.</title>
        <authorList>
            <person name="Burger N.F.V."/>
            <person name="Oberholster A.-M."/>
        </authorList>
    </citation>
    <scope>NUCLEOTIDE SEQUENCE [LARGE SCALE GENOMIC DNA]</scope>
    <source>
        <strain evidence="9">SAM</strain>
    </source>
</reference>
<evidence type="ECO:0000259" key="8">
    <source>
        <dbReference type="SMART" id="SM00858"/>
    </source>
</evidence>
<keyword evidence="9" id="KW-0282">Flagellum</keyword>
<keyword evidence="4 7" id="KW-0732">Signal</keyword>
<comment type="similarity">
    <text evidence="2 7">Belongs to the FlgA family.</text>
</comment>
<dbReference type="AlphaFoldDB" id="A0A1B2H981"/>
<sequence>MKIMIYFCLFFLSFTVNSMSLTNQLNNFFKKELSLKNNIDIIIRTPWKKNIYCKKPHFFLLNNFFYLGLKDVLLVCGKERYQLKVELQEKGKYIVANRKIPRGTKIQESDLKILIGRLDKLPDNIFFHKKDLINRVNLRDIFPFQPITFSMIRPFWLVKFNQLVTVVIHEKNLTISFQAKSLSNAAENESIRIRTKNGKIITGIVNKHGEVIISL</sequence>
<dbReference type="PANTHER" id="PTHR36307">
    <property type="entry name" value="FLAGELLA BASAL BODY P-RING FORMATION PROTEIN FLGA"/>
    <property type="match status" value="1"/>
</dbReference>
<dbReference type="Gene3D" id="3.90.1210.10">
    <property type="entry name" value="Antifreeze-like/N-acetylneuraminic acid synthase C-terminal domain"/>
    <property type="match status" value="1"/>
</dbReference>
<comment type="subcellular location">
    <subcellularLocation>
        <location evidence="1 7">Periplasm</location>
    </subcellularLocation>
</comment>
<evidence type="ECO:0000313" key="10">
    <source>
        <dbReference type="Proteomes" id="UP000093070"/>
    </source>
</evidence>
<feature type="domain" description="SAF" evidence="8">
    <location>
        <begin position="91"/>
        <end position="153"/>
    </location>
</feature>
<evidence type="ECO:0000256" key="3">
    <source>
        <dbReference type="ARBA" id="ARBA00014754"/>
    </source>
</evidence>
<dbReference type="GO" id="GO:0042597">
    <property type="term" value="C:periplasmic space"/>
    <property type="evidence" value="ECO:0007669"/>
    <property type="project" value="UniProtKB-SubCell"/>
</dbReference>
<evidence type="ECO:0000256" key="6">
    <source>
        <dbReference type="ARBA" id="ARBA00025643"/>
    </source>
</evidence>
<evidence type="ECO:0000256" key="4">
    <source>
        <dbReference type="ARBA" id="ARBA00022729"/>
    </source>
</evidence>
<dbReference type="GO" id="GO:0044780">
    <property type="term" value="P:bacterial-type flagellum assembly"/>
    <property type="evidence" value="ECO:0007669"/>
    <property type="project" value="InterPro"/>
</dbReference>
<dbReference type="PANTHER" id="PTHR36307:SF1">
    <property type="entry name" value="FLAGELLA BASAL BODY P-RING FORMATION PROTEIN FLGA"/>
    <property type="match status" value="1"/>
</dbReference>
<dbReference type="PATRIC" id="fig|118101.4.peg.332"/>
<keyword evidence="5 7" id="KW-0574">Periplasm</keyword>
<keyword evidence="9" id="KW-0969">Cilium</keyword>
<evidence type="ECO:0000313" key="9">
    <source>
        <dbReference type="EMBL" id="ANZ22801.1"/>
    </source>
</evidence>
<organism evidence="9 10">
    <name type="scientific">Buchnera aphidicola subsp. Diuraphis noxia</name>
    <dbReference type="NCBI Taxonomy" id="118101"/>
    <lineage>
        <taxon>Bacteria</taxon>
        <taxon>Pseudomonadati</taxon>
        <taxon>Pseudomonadota</taxon>
        <taxon>Gammaproteobacteria</taxon>
        <taxon>Enterobacterales</taxon>
        <taxon>Erwiniaceae</taxon>
        <taxon>Buchnera</taxon>
    </lineage>
</organism>
<feature type="signal peptide" evidence="7">
    <location>
        <begin position="1"/>
        <end position="18"/>
    </location>
</feature>
<dbReference type="OrthoDB" id="7065435at2"/>